<dbReference type="Gene3D" id="1.10.3290.10">
    <property type="entry name" value="Fido-like domain"/>
    <property type="match status" value="1"/>
</dbReference>
<evidence type="ECO:0000313" key="2">
    <source>
        <dbReference type="EMBL" id="PFG27598.1"/>
    </source>
</evidence>
<protein>
    <submittedName>
        <fullName evidence="2">Fic/DOC family protein</fullName>
    </submittedName>
</protein>
<dbReference type="InterPro" id="IPR003812">
    <property type="entry name" value="Fido"/>
</dbReference>
<dbReference type="Proteomes" id="UP000221653">
    <property type="component" value="Unassembled WGS sequence"/>
</dbReference>
<dbReference type="InterPro" id="IPR036597">
    <property type="entry name" value="Fido-like_dom_sf"/>
</dbReference>
<dbReference type="Pfam" id="PF02661">
    <property type="entry name" value="Fic"/>
    <property type="match status" value="1"/>
</dbReference>
<accession>A0A2A9DLM5</accession>
<dbReference type="STRING" id="1724.GCA_001044175_00061"/>
<comment type="caution">
    <text evidence="2">The sequence shown here is derived from an EMBL/GenBank/DDBJ whole genome shotgun (WGS) entry which is preliminary data.</text>
</comment>
<dbReference type="EMBL" id="PDJF01000001">
    <property type="protein sequence ID" value="PFG27598.1"/>
    <property type="molecule type" value="Genomic_DNA"/>
</dbReference>
<dbReference type="PROSITE" id="PS51459">
    <property type="entry name" value="FIDO"/>
    <property type="match status" value="1"/>
</dbReference>
<proteinExistence type="predicted"/>
<organism evidence="2 3">
    <name type="scientific">Corynebacterium renale</name>
    <dbReference type="NCBI Taxonomy" id="1724"/>
    <lineage>
        <taxon>Bacteria</taxon>
        <taxon>Bacillati</taxon>
        <taxon>Actinomycetota</taxon>
        <taxon>Actinomycetes</taxon>
        <taxon>Mycobacteriales</taxon>
        <taxon>Corynebacteriaceae</taxon>
        <taxon>Corynebacterium</taxon>
    </lineage>
</organism>
<gene>
    <name evidence="2" type="ORF">ATK06_0669</name>
</gene>
<dbReference type="AlphaFoldDB" id="A0A2A9DLM5"/>
<feature type="domain" description="Fido" evidence="1">
    <location>
        <begin position="87"/>
        <end position="225"/>
    </location>
</feature>
<keyword evidence="3" id="KW-1185">Reference proteome</keyword>
<reference evidence="2 3" key="1">
    <citation type="submission" date="2017-10" db="EMBL/GenBank/DDBJ databases">
        <title>Sequencing the genomes of 1000 actinobacteria strains.</title>
        <authorList>
            <person name="Klenk H.-P."/>
        </authorList>
    </citation>
    <scope>NUCLEOTIDE SEQUENCE [LARGE SCALE GENOMIC DNA]</scope>
    <source>
        <strain evidence="2 3">DSM 20688</strain>
    </source>
</reference>
<dbReference type="SUPFAM" id="SSF140931">
    <property type="entry name" value="Fic-like"/>
    <property type="match status" value="1"/>
</dbReference>
<name>A0A2A9DLM5_9CORY</name>
<evidence type="ECO:0000313" key="3">
    <source>
        <dbReference type="Proteomes" id="UP000221653"/>
    </source>
</evidence>
<evidence type="ECO:0000259" key="1">
    <source>
        <dbReference type="PROSITE" id="PS51459"/>
    </source>
</evidence>
<sequence length="230" mass="25136">MDRHHRVVYALATGSLGDMLHTDSLVSVLYSAGKVFDNLRSGRLATEAFLRSGETAGIASRADLQLLEDLKAAGHLVAQTKRDEATLTADLVCEINAAMTRSAALHPGQLRTDEQRIGVRTTYGNHMPPAVSMDGLRVIVEKYRSAQNREGAARLFVELAKAQPFEDGNKRTALLAANVLLPGDATLVVPFDAEGPGDVEARFHDLLARAYIFDETEPVVRYMCEWVEST</sequence>